<feature type="domain" description="SCAN" evidence="1">
    <location>
        <begin position="116"/>
        <end position="163"/>
    </location>
</feature>
<reference evidence="2 3" key="1">
    <citation type="journal article" date="2021" name="BMC Biol.">
        <title>Horizontally acquired antibacterial genes associated with adaptive radiation of ladybird beetles.</title>
        <authorList>
            <person name="Li H.S."/>
            <person name="Tang X.F."/>
            <person name="Huang Y.H."/>
            <person name="Xu Z.Y."/>
            <person name="Chen M.L."/>
            <person name="Du X.Y."/>
            <person name="Qiu B.Y."/>
            <person name="Chen P.T."/>
            <person name="Zhang W."/>
            <person name="Slipinski A."/>
            <person name="Escalona H.E."/>
            <person name="Waterhouse R.M."/>
            <person name="Zwick A."/>
            <person name="Pang H."/>
        </authorList>
    </citation>
    <scope>NUCLEOTIDE SEQUENCE [LARGE SCALE GENOMIC DNA]</scope>
    <source>
        <strain evidence="2">SYSU2018</strain>
    </source>
</reference>
<dbReference type="Pfam" id="PF23663">
    <property type="entry name" value="Znf_SCAND3"/>
    <property type="match status" value="1"/>
</dbReference>
<protein>
    <recommendedName>
        <fullName evidence="1">SCAN domain-containing protein</fullName>
    </recommendedName>
</protein>
<dbReference type="Proteomes" id="UP001516400">
    <property type="component" value="Unassembled WGS sequence"/>
</dbReference>
<keyword evidence="3" id="KW-1185">Reference proteome</keyword>
<dbReference type="AlphaFoldDB" id="A0ABD2NRJ8"/>
<evidence type="ECO:0000313" key="2">
    <source>
        <dbReference type="EMBL" id="KAL3281362.1"/>
    </source>
</evidence>
<proteinExistence type="predicted"/>
<name>A0ABD2NRJ8_9CUCU</name>
<dbReference type="InterPro" id="IPR057560">
    <property type="entry name" value="Znf_SCAND3"/>
</dbReference>
<gene>
    <name evidence="2" type="ORF">HHI36_004574</name>
</gene>
<evidence type="ECO:0000259" key="1">
    <source>
        <dbReference type="Pfam" id="PF23663"/>
    </source>
</evidence>
<comment type="caution">
    <text evidence="2">The sequence shown here is derived from an EMBL/GenBank/DDBJ whole genome shotgun (WGS) entry which is preliminary data.</text>
</comment>
<organism evidence="2 3">
    <name type="scientific">Cryptolaemus montrouzieri</name>
    <dbReference type="NCBI Taxonomy" id="559131"/>
    <lineage>
        <taxon>Eukaryota</taxon>
        <taxon>Metazoa</taxon>
        <taxon>Ecdysozoa</taxon>
        <taxon>Arthropoda</taxon>
        <taxon>Hexapoda</taxon>
        <taxon>Insecta</taxon>
        <taxon>Pterygota</taxon>
        <taxon>Neoptera</taxon>
        <taxon>Endopterygota</taxon>
        <taxon>Coleoptera</taxon>
        <taxon>Polyphaga</taxon>
        <taxon>Cucujiformia</taxon>
        <taxon>Coccinelloidea</taxon>
        <taxon>Coccinellidae</taxon>
        <taxon>Scymninae</taxon>
        <taxon>Scymnini</taxon>
        <taxon>Cryptolaemus</taxon>
    </lineage>
</organism>
<accession>A0ABD2NRJ8</accession>
<dbReference type="EMBL" id="JABFTP020000144">
    <property type="protein sequence ID" value="KAL3281362.1"/>
    <property type="molecule type" value="Genomic_DNA"/>
</dbReference>
<sequence>MVIRRKEVTSLQNLNRSPYRALFGSEPKMILKGCDIPQSVIQSMQTAEDSDNTTKIQMPHGNETLNNPTNIEVPVNSDDSSGIEELKRNIKVMQIENIESFSSDCPVCSICGKKTSQAHFCSSFLKPVHSICGISYGGEGYGSEVLCFLCKNEQAIVNERQQAHKRNKRAAEKMIDNTAEKFVLLEIGK</sequence>
<evidence type="ECO:0000313" key="3">
    <source>
        <dbReference type="Proteomes" id="UP001516400"/>
    </source>
</evidence>